<dbReference type="PROSITE" id="PS50005">
    <property type="entry name" value="TPR"/>
    <property type="match status" value="3"/>
</dbReference>
<dbReference type="InterPro" id="IPR019734">
    <property type="entry name" value="TPR_rpt"/>
</dbReference>
<feature type="repeat" description="TPR" evidence="2">
    <location>
        <begin position="40"/>
        <end position="73"/>
    </location>
</feature>
<reference evidence="3 4" key="1">
    <citation type="submission" date="2019-02" db="EMBL/GenBank/DDBJ databases">
        <title>Prokaryotic population dynamics and viral predation in marine succession experiment using metagenomics: the confinement effect.</title>
        <authorList>
            <person name="Haro-Moreno J.M."/>
            <person name="Rodriguez-Valera F."/>
            <person name="Lopez-Perez M."/>
        </authorList>
    </citation>
    <scope>NUCLEOTIDE SEQUENCE [LARGE SCALE GENOMIC DNA]</scope>
    <source>
        <strain evidence="3">MED-G170</strain>
    </source>
</reference>
<dbReference type="InterPro" id="IPR026634">
    <property type="entry name" value="TPST-like"/>
</dbReference>
<proteinExistence type="predicted"/>
<protein>
    <submittedName>
        <fullName evidence="3">Sulfotransferase family protein</fullName>
    </submittedName>
</protein>
<dbReference type="PANTHER" id="PTHR12788">
    <property type="entry name" value="PROTEIN-TYROSINE SULFOTRANSFERASE 2"/>
    <property type="match status" value="1"/>
</dbReference>
<dbReference type="InterPro" id="IPR027417">
    <property type="entry name" value="P-loop_NTPase"/>
</dbReference>
<feature type="repeat" description="TPR" evidence="2">
    <location>
        <begin position="74"/>
        <end position="107"/>
    </location>
</feature>
<sequence>MVQSNPKQAFDRAISLLKNDSFDEAEKICRSSLSENDRDINFLFLLGTIQMRKNELEEAEMLFRAVVKRAPDYPTVQENLGTVLLNLGKSEEALIPLQAAIELKPDSSGAFFKLGGALKNLGRDEAGDAALKHAGSLSPVQASLEKATKLFVEGKFREAEVLAKELVNSNPRDVNAALLLARIAIHAGATDDAVKLLRKIVALAPRFIVAWHDLGATLNEQGKEEEACVALAEALTHDSKNATTHYLYAAALAKAGQTEDAAGSYRSAIEIDPELAGAHVGLGHVLKTLGDQEGGIASYRAGIALRPNLGEIYFSLSNLKTFRFSDEEIEDMVQRITQPGLDSESITHFAFSLGKAFEDNKDYDRAFEYYIQGNQEHRNSIIYDPVQTEVAHGKMKETYSEEFFNRIKETEPGIKDPAPIFIVGLPRSGSTLLEQILASHSLVDGTSELPDLGIVSQMIADKQKGRSFPGGILEMSDAEITSLGQEYMSRAERHRRGAPYFTDKMPNNFAHVGLLQAILPNAKIIDARRHPLDSCVGCFKQHFARGQTFTYDLFELGEFYLEYDALMKHWDEVLPNKVLRVQYEDVVQDLETQVRRILDYCGLPFEEACVNFHETKRSVRTASSEQVRQPIYSQSVNTWMRFEKHIDDLKETLEPLLNPSDPSAILR</sequence>
<keyword evidence="2" id="KW-0802">TPR repeat</keyword>
<dbReference type="Gene3D" id="1.25.40.10">
    <property type="entry name" value="Tetratricopeptide repeat domain"/>
    <property type="match status" value="2"/>
</dbReference>
<dbReference type="Pfam" id="PF13432">
    <property type="entry name" value="TPR_16"/>
    <property type="match status" value="1"/>
</dbReference>
<dbReference type="GO" id="GO:0008476">
    <property type="term" value="F:protein-tyrosine sulfotransferase activity"/>
    <property type="evidence" value="ECO:0007669"/>
    <property type="project" value="InterPro"/>
</dbReference>
<evidence type="ECO:0000256" key="2">
    <source>
        <dbReference type="PROSITE-ProRule" id="PRU00339"/>
    </source>
</evidence>
<name>A0A520MD97_9GAMM</name>
<evidence type="ECO:0000256" key="1">
    <source>
        <dbReference type="ARBA" id="ARBA00022679"/>
    </source>
</evidence>
<gene>
    <name evidence="3" type="ORF">EVB03_08855</name>
</gene>
<evidence type="ECO:0000313" key="3">
    <source>
        <dbReference type="EMBL" id="RZO19174.1"/>
    </source>
</evidence>
<dbReference type="Pfam" id="PF14559">
    <property type="entry name" value="TPR_19"/>
    <property type="match status" value="1"/>
</dbReference>
<dbReference type="Proteomes" id="UP000315889">
    <property type="component" value="Unassembled WGS sequence"/>
</dbReference>
<dbReference type="InterPro" id="IPR011990">
    <property type="entry name" value="TPR-like_helical_dom_sf"/>
</dbReference>
<keyword evidence="1 3" id="KW-0808">Transferase</keyword>
<feature type="repeat" description="TPR" evidence="2">
    <location>
        <begin position="242"/>
        <end position="275"/>
    </location>
</feature>
<dbReference type="Pfam" id="PF13469">
    <property type="entry name" value="Sulfotransfer_3"/>
    <property type="match status" value="1"/>
</dbReference>
<evidence type="ECO:0000313" key="4">
    <source>
        <dbReference type="Proteomes" id="UP000315889"/>
    </source>
</evidence>
<dbReference type="Gene3D" id="3.40.50.300">
    <property type="entry name" value="P-loop containing nucleotide triphosphate hydrolases"/>
    <property type="match status" value="1"/>
</dbReference>
<dbReference type="SUPFAM" id="SSF48452">
    <property type="entry name" value="TPR-like"/>
    <property type="match status" value="2"/>
</dbReference>
<dbReference type="Pfam" id="PF13414">
    <property type="entry name" value="TPR_11"/>
    <property type="match status" value="1"/>
</dbReference>
<dbReference type="SMART" id="SM00028">
    <property type="entry name" value="TPR"/>
    <property type="match status" value="9"/>
</dbReference>
<organism evidence="3 4">
    <name type="scientific">SAR92 clade bacterium</name>
    <dbReference type="NCBI Taxonomy" id="2315479"/>
    <lineage>
        <taxon>Bacteria</taxon>
        <taxon>Pseudomonadati</taxon>
        <taxon>Pseudomonadota</taxon>
        <taxon>Gammaproteobacteria</taxon>
        <taxon>Cellvibrionales</taxon>
        <taxon>Porticoccaceae</taxon>
        <taxon>SAR92 clade</taxon>
    </lineage>
</organism>
<accession>A0A520MD97</accession>
<dbReference type="AlphaFoldDB" id="A0A520MD97"/>
<comment type="caution">
    <text evidence="3">The sequence shown here is derived from an EMBL/GenBank/DDBJ whole genome shotgun (WGS) entry which is preliminary data.</text>
</comment>
<dbReference type="SUPFAM" id="SSF52540">
    <property type="entry name" value="P-loop containing nucleoside triphosphate hydrolases"/>
    <property type="match status" value="1"/>
</dbReference>
<dbReference type="PANTHER" id="PTHR12788:SF10">
    <property type="entry name" value="PROTEIN-TYROSINE SULFOTRANSFERASE"/>
    <property type="match status" value="1"/>
</dbReference>
<dbReference type="EMBL" id="SHBP01000017">
    <property type="protein sequence ID" value="RZO19174.1"/>
    <property type="molecule type" value="Genomic_DNA"/>
</dbReference>